<evidence type="ECO:0000313" key="3">
    <source>
        <dbReference type="Proteomes" id="UP001423409"/>
    </source>
</evidence>
<comment type="caution">
    <text evidence="2">The sequence shown here is derived from an EMBL/GenBank/DDBJ whole genome shotgun (WGS) entry which is preliminary data.</text>
</comment>
<keyword evidence="3" id="KW-1185">Reference proteome</keyword>
<feature type="signal peptide" evidence="1">
    <location>
        <begin position="1"/>
        <end position="18"/>
    </location>
</feature>
<name>A0ABP9UDQ0_9DEIO</name>
<accession>A0ABP9UDQ0</accession>
<evidence type="ECO:0000256" key="1">
    <source>
        <dbReference type="SAM" id="SignalP"/>
    </source>
</evidence>
<gene>
    <name evidence="2" type="ORF">Dcae01_02060</name>
</gene>
<feature type="chain" id="PRO_5045510578" evidence="1">
    <location>
        <begin position="19"/>
        <end position="170"/>
    </location>
</feature>
<dbReference type="RefSeq" id="WP_345445203.1">
    <property type="nucleotide sequence ID" value="NZ_BAABQU010000023.1"/>
</dbReference>
<organism evidence="2 3">
    <name type="scientific">Deinococcus caeni</name>
    <dbReference type="NCBI Taxonomy" id="569127"/>
    <lineage>
        <taxon>Bacteria</taxon>
        <taxon>Thermotogati</taxon>
        <taxon>Deinococcota</taxon>
        <taxon>Deinococci</taxon>
        <taxon>Deinococcales</taxon>
        <taxon>Deinococcaceae</taxon>
        <taxon>Deinococcus</taxon>
    </lineage>
</organism>
<proteinExistence type="predicted"/>
<dbReference type="Proteomes" id="UP001423409">
    <property type="component" value="Unassembled WGS sequence"/>
</dbReference>
<dbReference type="PROSITE" id="PS51257">
    <property type="entry name" value="PROKAR_LIPOPROTEIN"/>
    <property type="match status" value="1"/>
</dbReference>
<keyword evidence="1" id="KW-0732">Signal</keyword>
<protein>
    <submittedName>
        <fullName evidence="2">Uncharacterized protein</fullName>
    </submittedName>
</protein>
<evidence type="ECO:0000313" key="2">
    <source>
        <dbReference type="EMBL" id="GAA5440545.1"/>
    </source>
</evidence>
<sequence length="170" mass="18148">MRASASAALLSAALCALVLTGCRPDPDSARSGGSRADGQGDLVGQVLFMATGAFDVQSTQKARVPGGLRRAVWEDRVPLDARRVVIQYDSDARPMTWMLEITQPGFTARDVAGADARAVRTAQGEGLRPGPASRLRDTLVLTRTDGLKILTRSYATQVEPELLGAFQPPR</sequence>
<dbReference type="EMBL" id="BAABQU010000023">
    <property type="protein sequence ID" value="GAA5440545.1"/>
    <property type="molecule type" value="Genomic_DNA"/>
</dbReference>
<reference evidence="2 3" key="1">
    <citation type="submission" date="2024-02" db="EMBL/GenBank/DDBJ databases">
        <title>Deinococcus caeni NBRC 101312.</title>
        <authorList>
            <person name="Ichikawa N."/>
            <person name="Katano-Makiyama Y."/>
            <person name="Hidaka K."/>
        </authorList>
    </citation>
    <scope>NUCLEOTIDE SEQUENCE [LARGE SCALE GENOMIC DNA]</scope>
    <source>
        <strain evidence="2 3">NBRC 101312</strain>
    </source>
</reference>